<dbReference type="CDD" id="cd00082">
    <property type="entry name" value="HisKA"/>
    <property type="match status" value="1"/>
</dbReference>
<dbReference type="PROSITE" id="PS00041">
    <property type="entry name" value="HTH_ARAC_FAMILY_1"/>
    <property type="match status" value="1"/>
</dbReference>
<dbReference type="Gene3D" id="3.30.565.10">
    <property type="entry name" value="Histidine kinase-like ATPase, C-terminal domain"/>
    <property type="match status" value="1"/>
</dbReference>
<evidence type="ECO:0000256" key="1">
    <source>
        <dbReference type="ARBA" id="ARBA00000085"/>
    </source>
</evidence>
<dbReference type="CDD" id="cd17574">
    <property type="entry name" value="REC_OmpR"/>
    <property type="match status" value="1"/>
</dbReference>
<dbReference type="InterPro" id="IPR005467">
    <property type="entry name" value="His_kinase_dom"/>
</dbReference>
<feature type="domain" description="Response regulatory" evidence="16">
    <location>
        <begin position="1111"/>
        <end position="1226"/>
    </location>
</feature>
<proteinExistence type="predicted"/>
<dbReference type="SMART" id="SM00342">
    <property type="entry name" value="HTH_ARAC"/>
    <property type="match status" value="1"/>
</dbReference>
<evidence type="ECO:0000256" key="13">
    <source>
        <dbReference type="SAM" id="Phobius"/>
    </source>
</evidence>
<gene>
    <name evidence="17" type="ORF">NH26_23435</name>
</gene>
<dbReference type="Gene3D" id="1.10.10.60">
    <property type="entry name" value="Homeodomain-like"/>
    <property type="match status" value="1"/>
</dbReference>
<dbReference type="InterPro" id="IPR004358">
    <property type="entry name" value="Sig_transdc_His_kin-like_C"/>
</dbReference>
<keyword evidence="10" id="KW-0238">DNA-binding</keyword>
<dbReference type="Pfam" id="PF07495">
    <property type="entry name" value="Y_Y_Y"/>
    <property type="match status" value="1"/>
</dbReference>
<evidence type="ECO:0000256" key="5">
    <source>
        <dbReference type="ARBA" id="ARBA00022741"/>
    </source>
</evidence>
<name>A0A1S1YU26_FLAPC</name>
<keyword evidence="13" id="KW-0472">Membrane</keyword>
<feature type="domain" description="HTH araC/xylS-type" evidence="14">
    <location>
        <begin position="1258"/>
        <end position="1357"/>
    </location>
</feature>
<evidence type="ECO:0000256" key="7">
    <source>
        <dbReference type="ARBA" id="ARBA00022840"/>
    </source>
</evidence>
<dbReference type="GO" id="GO:0003700">
    <property type="term" value="F:DNA-binding transcription factor activity"/>
    <property type="evidence" value="ECO:0007669"/>
    <property type="project" value="InterPro"/>
</dbReference>
<dbReference type="SUPFAM" id="SSF52172">
    <property type="entry name" value="CheY-like"/>
    <property type="match status" value="1"/>
</dbReference>
<keyword evidence="4" id="KW-0808">Transferase</keyword>
<dbReference type="EC" id="2.7.13.3" evidence="2"/>
<evidence type="ECO:0000256" key="4">
    <source>
        <dbReference type="ARBA" id="ARBA00022679"/>
    </source>
</evidence>
<dbReference type="PROSITE" id="PS50110">
    <property type="entry name" value="RESPONSE_REGULATORY"/>
    <property type="match status" value="1"/>
</dbReference>
<evidence type="ECO:0000256" key="3">
    <source>
        <dbReference type="ARBA" id="ARBA00022553"/>
    </source>
</evidence>
<dbReference type="FunFam" id="3.30.565.10:FF:000037">
    <property type="entry name" value="Hybrid sensor histidine kinase/response regulator"/>
    <property type="match status" value="1"/>
</dbReference>
<keyword evidence="13" id="KW-1133">Transmembrane helix</keyword>
<dbReference type="RefSeq" id="WP_044217035.1">
    <property type="nucleotide sequence ID" value="NZ_JRYR02000002.1"/>
</dbReference>
<dbReference type="OrthoDB" id="9797097at2"/>
<dbReference type="Pfam" id="PF07494">
    <property type="entry name" value="Reg_prop"/>
    <property type="match status" value="6"/>
</dbReference>
<dbReference type="InterPro" id="IPR011110">
    <property type="entry name" value="Reg_prop"/>
</dbReference>
<evidence type="ECO:0000256" key="12">
    <source>
        <dbReference type="PROSITE-ProRule" id="PRU00169"/>
    </source>
</evidence>
<dbReference type="STRING" id="915059.NH26_23435"/>
<keyword evidence="13" id="KW-0812">Transmembrane</keyword>
<dbReference type="GO" id="GO:0043565">
    <property type="term" value="F:sequence-specific DNA binding"/>
    <property type="evidence" value="ECO:0007669"/>
    <property type="project" value="InterPro"/>
</dbReference>
<dbReference type="PANTHER" id="PTHR43547">
    <property type="entry name" value="TWO-COMPONENT HISTIDINE KINASE"/>
    <property type="match status" value="1"/>
</dbReference>
<comment type="caution">
    <text evidence="17">The sequence shown here is derived from an EMBL/GenBank/DDBJ whole genome shotgun (WGS) entry which is preliminary data.</text>
</comment>
<dbReference type="GO" id="GO:0005524">
    <property type="term" value="F:ATP binding"/>
    <property type="evidence" value="ECO:0007669"/>
    <property type="project" value="UniProtKB-KW"/>
</dbReference>
<dbReference type="Gene3D" id="2.130.10.10">
    <property type="entry name" value="YVTN repeat-like/Quinoprotein amine dehydrogenase"/>
    <property type="match status" value="2"/>
</dbReference>
<keyword evidence="18" id="KW-1185">Reference proteome</keyword>
<keyword evidence="9" id="KW-0805">Transcription regulation</keyword>
<organism evidence="17 18">
    <name type="scientific">Flammeovirga pacifica</name>
    <dbReference type="NCBI Taxonomy" id="915059"/>
    <lineage>
        <taxon>Bacteria</taxon>
        <taxon>Pseudomonadati</taxon>
        <taxon>Bacteroidota</taxon>
        <taxon>Cytophagia</taxon>
        <taxon>Cytophagales</taxon>
        <taxon>Flammeovirgaceae</taxon>
        <taxon>Flammeovirga</taxon>
    </lineage>
</organism>
<evidence type="ECO:0000256" key="2">
    <source>
        <dbReference type="ARBA" id="ARBA00012438"/>
    </source>
</evidence>
<feature type="transmembrane region" description="Helical" evidence="13">
    <location>
        <begin position="789"/>
        <end position="813"/>
    </location>
</feature>
<evidence type="ECO:0000256" key="6">
    <source>
        <dbReference type="ARBA" id="ARBA00022777"/>
    </source>
</evidence>
<dbReference type="PROSITE" id="PS50109">
    <property type="entry name" value="HIS_KIN"/>
    <property type="match status" value="1"/>
</dbReference>
<keyword evidence="8" id="KW-0902">Two-component regulatory system</keyword>
<dbReference type="InterPro" id="IPR011047">
    <property type="entry name" value="Quinoprotein_ADH-like_sf"/>
</dbReference>
<sequence>MKNWRIVLFVCYYFIASVAAESLPDRLQYKYLNTKHGLSQSNAITLIEDNQGMIWIGTRDGLNRYDGKKIEIFRNDPKDSNSLSNSDILDLALDPQHGLWIGTYYGLNYYNIHQKKFTRYLSGTSDSDNISNNTVRSVTTLPNGNILVGTRDGLNVLDVKTGKFSKFFHRDNDLHSIPDNHIFKVFVDAQQKIWVGTAKGLCIMRPIQNGYTFEQVELLNGKEVYVQEILEDKDHNIWVGTLGDGLIKIGSNYKTLRHYKKENSTFSNNNVRALAFDQHDRLWVGTYNGLDILEPSGELITSYSSFYNTNALSGNKVKSLLCSKDGTIWIGTYYGGVNIWNEGNFNFSFINQKTTNNRFTHNVISSIEELKGKLYFGTEGGGIIIWDKQKDQFTTYNTQTSSLKSDITKSLKVDTIRDELWVCTLDQGISIFDVKKSRFTHFINDKNGLSHNAVYDVIQWDKDRFWIATFGGGLNLYNRSKNKVEQVFTPKNSQLSDEMIRTMLLDKDKNLWLGTQNGLTYLALDKKTNQVLQTKQYFFDAKKGISADIIEIFQSGSGDIYVGTRVYGLQKLSNDRFHEIDLFSELSSSSQYIHAIEEDEKGILWISSNNGIMRYDPLTNQKKIYQESDGLISKGFNNKASKLGSDGLMYFGGPNGITTFNPKSILENDYAPEVQLMNIWVNNQMILPNDSTQILNQAIGETKQIELAHDQSNFTLDFAFTNYINSEKNKFIYRIKGLDNQWKQTGNSKANFTIQQAGNYEFQIKGVNSDGVESTQLKVLKIKVHPAPWFSMWAIILYVILLVIISLGIYLVMKRQTSLQYELELNHKINLQQQEINRSKLQFFTNISHEFRTPLTLILGTLEQVIAEYKGSNTVFKRLSIIQSNTQQLMKLINQLMDFRKMENDKLVLEVVEDDLVQFSKTIFQSFQSLASEGGYDYEFKCDKEHIDLYFDPHKLERVFYNLLSNAFKYTPSKGKVSFSITEHQEKVFIVVEDTGKGIPNEYKTKIFERFYQVSEELRKNQQNYGTGLGLAISKSIVELHQGELTVTSEEDKGSSFAIVLHKGIDHLQDQNITFKNTSSYAFENKNQEGIAQKGTEVKLKQLVNDKDKSTVLVVEDNTQVRDFIVELLLEEYNVIEAENGEVGLKKTLDHHPDLIISDVMMPVMDGITFCKQVKTDIHTSHIPVILLTARTADQFKYEGLEMGADDYMSKPVSIAELKLKVRNLLKFVDSLKNKFKDEGLVRPSEMTISSVDEELLEKAIEIMNENIGNQFFNVEQYAEDLGLGRTMLFTKIKKWTGLTPNEFILAMRMKQAAQLIELNKINISQVCYKVGFKDPKYFSKSFKKYHGCTPSVYSKKFRENIDIDH</sequence>
<dbReference type="Pfam" id="PF00512">
    <property type="entry name" value="HisKA"/>
    <property type="match status" value="1"/>
</dbReference>
<dbReference type="Proteomes" id="UP000179797">
    <property type="component" value="Unassembled WGS sequence"/>
</dbReference>
<dbReference type="Gene3D" id="1.10.287.130">
    <property type="match status" value="1"/>
</dbReference>
<protein>
    <recommendedName>
        <fullName evidence="2">histidine kinase</fullName>
        <ecNumber evidence="2">2.7.13.3</ecNumber>
    </recommendedName>
</protein>
<evidence type="ECO:0000259" key="16">
    <source>
        <dbReference type="PROSITE" id="PS50110"/>
    </source>
</evidence>
<evidence type="ECO:0000256" key="8">
    <source>
        <dbReference type="ARBA" id="ARBA00023012"/>
    </source>
</evidence>
<evidence type="ECO:0000259" key="15">
    <source>
        <dbReference type="PROSITE" id="PS50109"/>
    </source>
</evidence>
<dbReference type="SUPFAM" id="SSF55874">
    <property type="entry name" value="ATPase domain of HSP90 chaperone/DNA topoisomerase II/histidine kinase"/>
    <property type="match status" value="1"/>
</dbReference>
<dbReference type="CDD" id="cd00075">
    <property type="entry name" value="HATPase"/>
    <property type="match status" value="1"/>
</dbReference>
<dbReference type="InterPro" id="IPR018062">
    <property type="entry name" value="HTH_AraC-typ_CS"/>
</dbReference>
<dbReference type="InterPro" id="IPR001789">
    <property type="entry name" value="Sig_transdc_resp-reg_receiver"/>
</dbReference>
<dbReference type="FunFam" id="1.10.287.130:FF:000045">
    <property type="entry name" value="Two-component system sensor histidine kinase/response regulator"/>
    <property type="match status" value="1"/>
</dbReference>
<feature type="modified residue" description="4-aspartylphosphate" evidence="12">
    <location>
        <position position="1159"/>
    </location>
</feature>
<evidence type="ECO:0000256" key="9">
    <source>
        <dbReference type="ARBA" id="ARBA00023015"/>
    </source>
</evidence>
<keyword evidence="6" id="KW-0418">Kinase</keyword>
<dbReference type="SMART" id="SM00388">
    <property type="entry name" value="HisKA"/>
    <property type="match status" value="1"/>
</dbReference>
<dbReference type="InterPro" id="IPR015943">
    <property type="entry name" value="WD40/YVTN_repeat-like_dom_sf"/>
</dbReference>
<evidence type="ECO:0000313" key="18">
    <source>
        <dbReference type="Proteomes" id="UP000179797"/>
    </source>
</evidence>
<dbReference type="SUPFAM" id="SSF50998">
    <property type="entry name" value="Quinoprotein alcohol dehydrogenase-like"/>
    <property type="match status" value="1"/>
</dbReference>
<dbReference type="EMBL" id="JRYR02000002">
    <property type="protein sequence ID" value="OHX64530.1"/>
    <property type="molecule type" value="Genomic_DNA"/>
</dbReference>
<comment type="catalytic activity">
    <reaction evidence="1">
        <text>ATP + protein L-histidine = ADP + protein N-phospho-L-histidine.</text>
        <dbReference type="EC" id="2.7.13.3"/>
    </reaction>
</comment>
<keyword evidence="3 12" id="KW-0597">Phosphoprotein</keyword>
<evidence type="ECO:0000313" key="17">
    <source>
        <dbReference type="EMBL" id="OHX64530.1"/>
    </source>
</evidence>
<dbReference type="Gene3D" id="2.60.40.10">
    <property type="entry name" value="Immunoglobulins"/>
    <property type="match status" value="1"/>
</dbReference>
<dbReference type="SMART" id="SM00387">
    <property type="entry name" value="HATPase_c"/>
    <property type="match status" value="1"/>
</dbReference>
<evidence type="ECO:0000256" key="10">
    <source>
        <dbReference type="ARBA" id="ARBA00023125"/>
    </source>
</evidence>
<dbReference type="InterPro" id="IPR013783">
    <property type="entry name" value="Ig-like_fold"/>
</dbReference>
<keyword evidence="11" id="KW-0804">Transcription</keyword>
<feature type="domain" description="Histidine kinase" evidence="15">
    <location>
        <begin position="846"/>
        <end position="1065"/>
    </location>
</feature>
<dbReference type="InterPro" id="IPR036890">
    <property type="entry name" value="HATPase_C_sf"/>
</dbReference>
<dbReference type="SUPFAM" id="SSF47384">
    <property type="entry name" value="Homodimeric domain of signal transducing histidine kinase"/>
    <property type="match status" value="1"/>
</dbReference>
<keyword evidence="5" id="KW-0547">Nucleotide-binding</keyword>
<dbReference type="PANTHER" id="PTHR43547:SF2">
    <property type="entry name" value="HYBRID SIGNAL TRANSDUCTION HISTIDINE KINASE C"/>
    <property type="match status" value="1"/>
</dbReference>
<evidence type="ECO:0000256" key="11">
    <source>
        <dbReference type="ARBA" id="ARBA00023163"/>
    </source>
</evidence>
<dbReference type="PROSITE" id="PS01124">
    <property type="entry name" value="HTH_ARAC_FAMILY_2"/>
    <property type="match status" value="1"/>
</dbReference>
<dbReference type="InterPro" id="IPR036097">
    <property type="entry name" value="HisK_dim/P_sf"/>
</dbReference>
<dbReference type="Pfam" id="PF00072">
    <property type="entry name" value="Response_reg"/>
    <property type="match status" value="1"/>
</dbReference>
<dbReference type="InterPro" id="IPR003594">
    <property type="entry name" value="HATPase_dom"/>
</dbReference>
<dbReference type="PRINTS" id="PR00344">
    <property type="entry name" value="BCTRLSENSOR"/>
</dbReference>
<dbReference type="Pfam" id="PF02518">
    <property type="entry name" value="HATPase_c"/>
    <property type="match status" value="1"/>
</dbReference>
<reference evidence="17 18" key="1">
    <citation type="journal article" date="2012" name="Int. J. Syst. Evol. Microbiol.">
        <title>Flammeovirga pacifica sp. nov., isolated from deep-sea sediment.</title>
        <authorList>
            <person name="Xu H."/>
            <person name="Fu Y."/>
            <person name="Yang N."/>
            <person name="Ding Z."/>
            <person name="Lai Q."/>
            <person name="Zeng R."/>
        </authorList>
    </citation>
    <scope>NUCLEOTIDE SEQUENCE [LARGE SCALE GENOMIC DNA]</scope>
    <source>
        <strain evidence="18">DSM 24597 / LMG 26175 / WPAGA1</strain>
    </source>
</reference>
<evidence type="ECO:0000259" key="14">
    <source>
        <dbReference type="PROSITE" id="PS01124"/>
    </source>
</evidence>
<dbReference type="InterPro" id="IPR011006">
    <property type="entry name" value="CheY-like_superfamily"/>
</dbReference>
<dbReference type="Pfam" id="PF12833">
    <property type="entry name" value="HTH_18"/>
    <property type="match status" value="1"/>
</dbReference>
<dbReference type="Gene3D" id="3.40.50.2300">
    <property type="match status" value="1"/>
</dbReference>
<dbReference type="GO" id="GO:0000155">
    <property type="term" value="F:phosphorelay sensor kinase activity"/>
    <property type="evidence" value="ECO:0007669"/>
    <property type="project" value="InterPro"/>
</dbReference>
<dbReference type="SUPFAM" id="SSF46689">
    <property type="entry name" value="Homeodomain-like"/>
    <property type="match status" value="1"/>
</dbReference>
<dbReference type="SMART" id="SM00448">
    <property type="entry name" value="REC"/>
    <property type="match status" value="1"/>
</dbReference>
<dbReference type="InterPro" id="IPR011123">
    <property type="entry name" value="Y_Y_Y"/>
</dbReference>
<dbReference type="InterPro" id="IPR003661">
    <property type="entry name" value="HisK_dim/P_dom"/>
</dbReference>
<accession>A0A1S1YU26</accession>
<keyword evidence="7" id="KW-0067">ATP-binding</keyword>
<dbReference type="InterPro" id="IPR018060">
    <property type="entry name" value="HTH_AraC"/>
</dbReference>
<dbReference type="InterPro" id="IPR009057">
    <property type="entry name" value="Homeodomain-like_sf"/>
</dbReference>